<gene>
    <name evidence="1" type="ORF">OPV22_013364</name>
</gene>
<dbReference type="Gene3D" id="3.30.200.20">
    <property type="entry name" value="Phosphorylase Kinase, domain 1"/>
    <property type="match status" value="1"/>
</dbReference>
<evidence type="ECO:0000313" key="2">
    <source>
        <dbReference type="Proteomes" id="UP001222027"/>
    </source>
</evidence>
<comment type="caution">
    <text evidence="1">The sequence shown here is derived from an EMBL/GenBank/DDBJ whole genome shotgun (WGS) entry which is preliminary data.</text>
</comment>
<organism evidence="1 2">
    <name type="scientific">Ensete ventricosum</name>
    <name type="common">Abyssinian banana</name>
    <name type="synonym">Musa ensete</name>
    <dbReference type="NCBI Taxonomy" id="4639"/>
    <lineage>
        <taxon>Eukaryota</taxon>
        <taxon>Viridiplantae</taxon>
        <taxon>Streptophyta</taxon>
        <taxon>Embryophyta</taxon>
        <taxon>Tracheophyta</taxon>
        <taxon>Spermatophyta</taxon>
        <taxon>Magnoliopsida</taxon>
        <taxon>Liliopsida</taxon>
        <taxon>Zingiberales</taxon>
        <taxon>Musaceae</taxon>
        <taxon>Ensete</taxon>
    </lineage>
</organism>
<name>A0AAV8R0V7_ENSVE</name>
<evidence type="ECO:0008006" key="3">
    <source>
        <dbReference type="Google" id="ProtNLM"/>
    </source>
</evidence>
<dbReference type="EMBL" id="JAQQAF010000004">
    <property type="protein sequence ID" value="KAJ8491643.1"/>
    <property type="molecule type" value="Genomic_DNA"/>
</dbReference>
<accession>A0AAV8R0V7</accession>
<evidence type="ECO:0000313" key="1">
    <source>
        <dbReference type="EMBL" id="KAJ8491643.1"/>
    </source>
</evidence>
<keyword evidence="2" id="KW-1185">Reference proteome</keyword>
<dbReference type="Proteomes" id="UP001222027">
    <property type="component" value="Unassembled WGS sequence"/>
</dbReference>
<protein>
    <recommendedName>
        <fullName evidence="3">Protein kinase domain-containing protein</fullName>
    </recommendedName>
</protein>
<dbReference type="AlphaFoldDB" id="A0AAV8R0V7"/>
<sequence>MDRIIGGKYKLGRKIGSGFFGEIYLGEQWHPKLKMLQVLIEDRSYACRSDVTNQVGPSDAARPRVQMQFKLAADKNLGSDNQGLDNVMLQPSDWWLASKSSLLKLLWDIKQPNLFLLG</sequence>
<reference evidence="1 2" key="1">
    <citation type="submission" date="2022-12" db="EMBL/GenBank/DDBJ databases">
        <title>Chromosome-scale assembly of the Ensete ventricosum genome.</title>
        <authorList>
            <person name="Dussert Y."/>
            <person name="Stocks J."/>
            <person name="Wendawek A."/>
            <person name="Woldeyes F."/>
            <person name="Nichols R.A."/>
            <person name="Borrell J.S."/>
        </authorList>
    </citation>
    <scope>NUCLEOTIDE SEQUENCE [LARGE SCALE GENOMIC DNA]</scope>
    <source>
        <strain evidence="2">cv. Maze</strain>
        <tissue evidence="1">Seeds</tissue>
    </source>
</reference>
<proteinExistence type="predicted"/>